<comment type="caution">
    <text evidence="3">The sequence shown here is derived from an EMBL/GenBank/DDBJ whole genome shotgun (WGS) entry which is preliminary data.</text>
</comment>
<keyword evidence="1" id="KW-0732">Signal</keyword>
<dbReference type="AlphaFoldDB" id="A0A3S3SGB2"/>
<dbReference type="EMBL" id="SBII01000002">
    <property type="protein sequence ID" value="RWX02421.1"/>
    <property type="molecule type" value="Genomic_DNA"/>
</dbReference>
<organism evidence="3 4">
    <name type="scientific">Flavobacterium cerinum</name>
    <dbReference type="NCBI Taxonomy" id="2502784"/>
    <lineage>
        <taxon>Bacteria</taxon>
        <taxon>Pseudomonadati</taxon>
        <taxon>Bacteroidota</taxon>
        <taxon>Flavobacteriia</taxon>
        <taxon>Flavobacteriales</taxon>
        <taxon>Flavobacteriaceae</taxon>
        <taxon>Flavobacterium</taxon>
    </lineage>
</organism>
<keyword evidence="4" id="KW-1185">Reference proteome</keyword>
<name>A0A3S3SGB2_9FLAO</name>
<evidence type="ECO:0000313" key="3">
    <source>
        <dbReference type="EMBL" id="RWX02421.1"/>
    </source>
</evidence>
<dbReference type="InterPro" id="IPR001466">
    <property type="entry name" value="Beta-lactam-related"/>
</dbReference>
<dbReference type="InterPro" id="IPR050491">
    <property type="entry name" value="AmpC-like"/>
</dbReference>
<dbReference type="RefSeq" id="WP_128388693.1">
    <property type="nucleotide sequence ID" value="NZ_SBII01000002.1"/>
</dbReference>
<evidence type="ECO:0000256" key="1">
    <source>
        <dbReference type="SAM" id="SignalP"/>
    </source>
</evidence>
<evidence type="ECO:0000313" key="4">
    <source>
        <dbReference type="Proteomes" id="UP000287527"/>
    </source>
</evidence>
<dbReference type="PANTHER" id="PTHR46825">
    <property type="entry name" value="D-ALANYL-D-ALANINE-CARBOXYPEPTIDASE/ENDOPEPTIDASE AMPH"/>
    <property type="match status" value="1"/>
</dbReference>
<accession>A0A3S3SGB2</accession>
<dbReference type="PANTHER" id="PTHR46825:SF9">
    <property type="entry name" value="BETA-LACTAMASE-RELATED DOMAIN-CONTAINING PROTEIN"/>
    <property type="match status" value="1"/>
</dbReference>
<dbReference type="InterPro" id="IPR012338">
    <property type="entry name" value="Beta-lactam/transpept-like"/>
</dbReference>
<dbReference type="SUPFAM" id="SSF56601">
    <property type="entry name" value="beta-lactamase/transpeptidase-like"/>
    <property type="match status" value="1"/>
</dbReference>
<reference evidence="3 4" key="1">
    <citation type="submission" date="2019-01" db="EMBL/GenBank/DDBJ databases">
        <title>Flavobacterium sp. nov.,isolated from freshwater.</title>
        <authorList>
            <person name="Zhang R."/>
            <person name="Du Z.-J."/>
        </authorList>
    </citation>
    <scope>NUCLEOTIDE SEQUENCE [LARGE SCALE GENOMIC DNA]</scope>
    <source>
        <strain evidence="3 4">1E403</strain>
    </source>
</reference>
<feature type="chain" id="PRO_5018617756" evidence="1">
    <location>
        <begin position="19"/>
        <end position="541"/>
    </location>
</feature>
<evidence type="ECO:0000259" key="2">
    <source>
        <dbReference type="Pfam" id="PF00144"/>
    </source>
</evidence>
<dbReference type="GO" id="GO:0016787">
    <property type="term" value="F:hydrolase activity"/>
    <property type="evidence" value="ECO:0007669"/>
    <property type="project" value="UniProtKB-KW"/>
</dbReference>
<sequence length="541" mass="60868">MKKLFAGMLLFLAASLHSQNNFWPVDSLLVQYNKPETAGVSVLVVKDGKVVYNKQAGYANIEKKQPVTPQTVFCLASVSKQFTASCIVLLEQKHKLSFKDQLSKYFPEYSKKNITILDLLNHTSGIKNHEVISLIKGKEKLNYTNKEIRELLAPQELDFEPGTAFSYSNSGYWYLVRIVEKVSGESIVDFAQKNIFKPLKMKNTNYSYSFNSVKNAATGYKKENGINVICPVNSGEGSIAGGGVYGTAEDLNLWLTEMDNKKVLGEAFWNTILNQDAYEFDKENKSFYTKGLFITNYGGKKCISHGGDVEGFHNDLTYLPEAKMHVIILSNNDETKKALLFQAAANLSLGFGFKMPKAAMPAPTVKLSKDVLEKYVGIYEFEPGVAYKVTANDGFLNFTQLWDGVYLSVNASNSNTFPLDPDVVFTFNDEKNGKTQMLHLNQEGQEADFKRVDSAVMADFTSYTGRFRSELLNVEYDFFIKDGLLYYTIDKGIAQTTEIVDENLISIKEGKITYQRNADGVANEFILNHPRAKNFKFERIN</sequence>
<dbReference type="Gene3D" id="3.40.710.10">
    <property type="entry name" value="DD-peptidase/beta-lactamase superfamily"/>
    <property type="match status" value="1"/>
</dbReference>
<gene>
    <name evidence="3" type="ORF">EPI11_04155</name>
</gene>
<protein>
    <submittedName>
        <fullName evidence="3">Class A beta-lactamase-related serine hydrolase</fullName>
    </submittedName>
</protein>
<dbReference type="Pfam" id="PF00144">
    <property type="entry name" value="Beta-lactamase"/>
    <property type="match status" value="1"/>
</dbReference>
<feature type="domain" description="Beta-lactamase-related" evidence="2">
    <location>
        <begin position="28"/>
        <end position="337"/>
    </location>
</feature>
<feature type="signal peptide" evidence="1">
    <location>
        <begin position="1"/>
        <end position="18"/>
    </location>
</feature>
<proteinExistence type="predicted"/>
<dbReference type="OrthoDB" id="9793489at2"/>
<dbReference type="Proteomes" id="UP000287527">
    <property type="component" value="Unassembled WGS sequence"/>
</dbReference>
<keyword evidence="3" id="KW-0378">Hydrolase</keyword>